<name>A0ABU7BIK2_9TELE</name>
<evidence type="ECO:0000313" key="2">
    <source>
        <dbReference type="EMBL" id="MED6249569.1"/>
    </source>
</evidence>
<reference evidence="2 3" key="1">
    <citation type="submission" date="2021-07" db="EMBL/GenBank/DDBJ databases">
        <authorList>
            <person name="Palmer J.M."/>
        </authorList>
    </citation>
    <scope>NUCLEOTIDE SEQUENCE [LARGE SCALE GENOMIC DNA]</scope>
    <source>
        <strain evidence="2 3">AT_MEX2019</strain>
        <tissue evidence="2">Muscle</tissue>
    </source>
</reference>
<keyword evidence="1" id="KW-1133">Transmembrane helix</keyword>
<organism evidence="2 3">
    <name type="scientific">Ataeniobius toweri</name>
    <dbReference type="NCBI Taxonomy" id="208326"/>
    <lineage>
        <taxon>Eukaryota</taxon>
        <taxon>Metazoa</taxon>
        <taxon>Chordata</taxon>
        <taxon>Craniata</taxon>
        <taxon>Vertebrata</taxon>
        <taxon>Euteleostomi</taxon>
        <taxon>Actinopterygii</taxon>
        <taxon>Neopterygii</taxon>
        <taxon>Teleostei</taxon>
        <taxon>Neoteleostei</taxon>
        <taxon>Acanthomorphata</taxon>
        <taxon>Ovalentaria</taxon>
        <taxon>Atherinomorphae</taxon>
        <taxon>Cyprinodontiformes</taxon>
        <taxon>Goodeidae</taxon>
        <taxon>Ataeniobius</taxon>
    </lineage>
</organism>
<sequence>MVIIFRVCEDLCPQITLGLLQEEDLFSIRGLRKRPRFQTSSQNVHKKLPRLMICWPSWAVTHLGLAGLFQLLLTDIPLKPDWTVHLRVLQSQKRSFY</sequence>
<dbReference type="Proteomes" id="UP001345963">
    <property type="component" value="Unassembled WGS sequence"/>
</dbReference>
<evidence type="ECO:0000256" key="1">
    <source>
        <dbReference type="SAM" id="Phobius"/>
    </source>
</evidence>
<keyword evidence="1" id="KW-0472">Membrane</keyword>
<keyword evidence="1" id="KW-0812">Transmembrane</keyword>
<protein>
    <submittedName>
        <fullName evidence="2">Uncharacterized protein</fullName>
    </submittedName>
</protein>
<evidence type="ECO:0000313" key="3">
    <source>
        <dbReference type="Proteomes" id="UP001345963"/>
    </source>
</evidence>
<comment type="caution">
    <text evidence="2">The sequence shown here is derived from an EMBL/GenBank/DDBJ whole genome shotgun (WGS) entry which is preliminary data.</text>
</comment>
<proteinExistence type="predicted"/>
<feature type="transmembrane region" description="Helical" evidence="1">
    <location>
        <begin position="51"/>
        <end position="73"/>
    </location>
</feature>
<accession>A0ABU7BIK2</accession>
<dbReference type="EMBL" id="JAHUTI010052535">
    <property type="protein sequence ID" value="MED6249569.1"/>
    <property type="molecule type" value="Genomic_DNA"/>
</dbReference>
<gene>
    <name evidence="2" type="ORF">ATANTOWER_016232</name>
</gene>
<keyword evidence="3" id="KW-1185">Reference proteome</keyword>